<evidence type="ECO:0000256" key="1">
    <source>
        <dbReference type="SAM" id="MobiDB-lite"/>
    </source>
</evidence>
<sequence>MFGKRRRDHERDQERNNNMYHRLCQTLAAEHQKLRDLELRREKLMEEMRILRALHAGEPPSPAHPRSFNVLRQPELHHQPPDLHGPQTGGS</sequence>
<dbReference type="AlphaFoldDB" id="A0AAU9G4J6"/>
<dbReference type="EMBL" id="AP029266">
    <property type="protein sequence ID" value="BFG03074.1"/>
    <property type="molecule type" value="Genomic_DNA"/>
</dbReference>
<reference evidence="2 3" key="1">
    <citation type="submission" date="2024-02" db="EMBL/GenBank/DDBJ databases">
        <title>A chromosome-level genome assembly of Drosophila madeirensis, a fruit fly species endemic to Madeira island.</title>
        <authorList>
            <person name="Tomihara K."/>
            <person name="Llopart A."/>
            <person name="Yamamoto D."/>
        </authorList>
    </citation>
    <scope>NUCLEOTIDE SEQUENCE [LARGE SCALE GENOMIC DNA]</scope>
    <source>
        <strain evidence="2 3">RF1</strain>
    </source>
</reference>
<name>A0AAU9G4J6_DROMD</name>
<proteinExistence type="predicted"/>
<feature type="region of interest" description="Disordered" evidence="1">
    <location>
        <begin position="53"/>
        <end position="91"/>
    </location>
</feature>
<gene>
    <name evidence="2" type="ORF">DMAD_02419</name>
</gene>
<dbReference type="Proteomes" id="UP001500889">
    <property type="component" value="Chromosome A"/>
</dbReference>
<accession>A0AAU9G4J6</accession>
<evidence type="ECO:0000313" key="2">
    <source>
        <dbReference type="EMBL" id="BFG03074.1"/>
    </source>
</evidence>
<keyword evidence="3" id="KW-1185">Reference proteome</keyword>
<protein>
    <submittedName>
        <fullName evidence="2">Uncharacterized protein</fullName>
    </submittedName>
</protein>
<evidence type="ECO:0000313" key="3">
    <source>
        <dbReference type="Proteomes" id="UP001500889"/>
    </source>
</evidence>
<organism evidence="2 3">
    <name type="scientific">Drosophila madeirensis</name>
    <name type="common">Fruit fly</name>
    <dbReference type="NCBI Taxonomy" id="30013"/>
    <lineage>
        <taxon>Eukaryota</taxon>
        <taxon>Metazoa</taxon>
        <taxon>Ecdysozoa</taxon>
        <taxon>Arthropoda</taxon>
        <taxon>Hexapoda</taxon>
        <taxon>Insecta</taxon>
        <taxon>Pterygota</taxon>
        <taxon>Neoptera</taxon>
        <taxon>Endopterygota</taxon>
        <taxon>Diptera</taxon>
        <taxon>Brachycera</taxon>
        <taxon>Muscomorpha</taxon>
        <taxon>Ephydroidea</taxon>
        <taxon>Drosophilidae</taxon>
        <taxon>Drosophila</taxon>
        <taxon>Sophophora</taxon>
    </lineage>
</organism>